<proteinExistence type="predicted"/>
<dbReference type="EMBL" id="AP024483">
    <property type="protein sequence ID" value="BCS82585.1"/>
    <property type="molecule type" value="Genomic_DNA"/>
</dbReference>
<evidence type="ECO:0000313" key="2">
    <source>
        <dbReference type="Proteomes" id="UP001321479"/>
    </source>
</evidence>
<reference evidence="1 2" key="1">
    <citation type="submission" date="2021-02" db="EMBL/GenBank/DDBJ databases">
        <title>Cotonvirus japonicus, which uses Golgi apparatus of host cells for its virion factory, phylogenetically links tailed tupanvirus and icosahedral mimivirus.</title>
        <authorList>
            <person name="Takahashi H."/>
            <person name="Fukaya S."/>
            <person name="Song C."/>
            <person name="Murata K."/>
            <person name="Takemura M."/>
        </authorList>
    </citation>
    <scope>NUCLEOTIDE SEQUENCE [LARGE SCALE GENOMIC DNA]</scope>
</reference>
<protein>
    <submittedName>
        <fullName evidence="1">Membrane protein</fullName>
    </submittedName>
</protein>
<dbReference type="Proteomes" id="UP001321479">
    <property type="component" value="Segment"/>
</dbReference>
<sequence length="262" mass="29515">MPQNSIYLNTFYLAIILSIFSQCASAYPPNLVCPPYAAYPKDVFNNVLSAPQAFDGTTLISGSVLYDVTGNFDFVKVANISGTFLQWYSKEKGTVVFDMYIDIGGGVQVSVLNSTFTLLTSDKYGRYGDFCMSADPVELMPGYVEGMSLNDKFFYTTHYNSPLHGNFEANFGGVNQSEYFYISKDRKHAVNCLTSFNENATIKSVTCYNFDKISNKVIYPTPPCTKRSQKVRSLDSFPEIVKLGKYHVPIDVVFPEFRYLFR</sequence>
<evidence type="ECO:0000313" key="1">
    <source>
        <dbReference type="EMBL" id="BCS82585.1"/>
    </source>
</evidence>
<dbReference type="GeneID" id="80557790"/>
<keyword evidence="2" id="KW-1185">Reference proteome</keyword>
<name>A0ABM7NR04_9VIRU</name>
<accession>A0ABM7NR04</accession>
<dbReference type="Pfam" id="PF19228">
    <property type="entry name" value="DUF5881"/>
    <property type="match status" value="1"/>
</dbReference>
<dbReference type="RefSeq" id="YP_010841193.1">
    <property type="nucleotide sequence ID" value="NC_079139.1"/>
</dbReference>
<dbReference type="InterPro" id="IPR045327">
    <property type="entry name" value="DUF5881"/>
</dbReference>
<organism evidence="1 2">
    <name type="scientific">Cotonvirus japonicus</name>
    <dbReference type="NCBI Taxonomy" id="2811091"/>
    <lineage>
        <taxon>Viruses</taxon>
        <taxon>Varidnaviria</taxon>
        <taxon>Bamfordvirae</taxon>
        <taxon>Nucleocytoviricota</taxon>
        <taxon>Megaviricetes</taxon>
        <taxon>Imitervirales</taxon>
        <taxon>Mimiviridae</taxon>
        <taxon>Megamimivirinae</taxon>
        <taxon>Cotonvirus</taxon>
        <taxon>Cotonvirus japonicum</taxon>
    </lineage>
</organism>